<dbReference type="RefSeq" id="WP_280622859.1">
    <property type="nucleotide sequence ID" value="NZ_CP165735.1"/>
</dbReference>
<reference evidence="2" key="1">
    <citation type="submission" date="2024-07" db="EMBL/GenBank/DDBJ databases">
        <authorList>
            <person name="Li J."/>
            <person name="Wei H."/>
            <person name="Ma J."/>
        </authorList>
    </citation>
    <scope>NUCLEOTIDE SEQUENCE</scope>
    <source>
        <strain evidence="2">AMU7</strain>
    </source>
</reference>
<sequence>MKPRTAGVLSATVLTGLAVAVAVAAASGVVPFAGAGTPSPGPATPSTTMAEDYDGVTLRPIDGGADYYARFKGGLPGDPGFFPIAVWFESVLDKGNIALDTEAGLNTYVELTANSDLSLVKASGMYAIPTFESPDAAGFALSDEVDMWAGPGNAPWTGKYPGEGPLCVPENSKCGYTVQNERRAAAPPGAMLYSNYGKGVAFWLSDEESVEFFKGIQDVVSADTYWFTDPGICSKGEGGALVDYARDLTQDECRLAANYGWTIERVRTLQAGRPAIPIWAFVEAGHPFKDSVNATTITAPQIRAAVWSSLIHGARGVIYFNHNFGGDCISQHVLRDCGVQVRPTVTALNHQITALAPVLNAPFLDGATTATGPVDFTTKLHNGTVHIFAGANKNAGGKASFRVRCGGSTAVVIDEDRTIPVVDGTFTDTFADGNAVHLYRIDGGGSCGF</sequence>
<evidence type="ECO:0000256" key="1">
    <source>
        <dbReference type="SAM" id="SignalP"/>
    </source>
</evidence>
<evidence type="ECO:0000313" key="2">
    <source>
        <dbReference type="EMBL" id="XDV69532.1"/>
    </source>
</evidence>
<feature type="signal peptide" evidence="1">
    <location>
        <begin position="1"/>
        <end position="24"/>
    </location>
</feature>
<gene>
    <name evidence="2" type="ORF">ABQM86_11040</name>
</gene>
<evidence type="ECO:0008006" key="3">
    <source>
        <dbReference type="Google" id="ProtNLM"/>
    </source>
</evidence>
<dbReference type="Gene3D" id="3.20.20.80">
    <property type="entry name" value="Glycosidases"/>
    <property type="match status" value="1"/>
</dbReference>
<organism evidence="2">
    <name type="scientific">Paenarthrobacter sp. AMU7</name>
    <dbReference type="NCBI Taxonomy" id="3162492"/>
    <lineage>
        <taxon>Bacteria</taxon>
        <taxon>Bacillati</taxon>
        <taxon>Actinomycetota</taxon>
        <taxon>Actinomycetes</taxon>
        <taxon>Micrococcales</taxon>
        <taxon>Micrococcaceae</taxon>
        <taxon>Paenarthrobacter</taxon>
    </lineage>
</organism>
<feature type="chain" id="PRO_5044249463" description="DUF4038 domain-containing protein" evidence="1">
    <location>
        <begin position="25"/>
        <end position="449"/>
    </location>
</feature>
<name>A0AB39YLT4_9MICC</name>
<accession>A0AB39YLT4</accession>
<dbReference type="EMBL" id="CP165735">
    <property type="protein sequence ID" value="XDV69532.1"/>
    <property type="molecule type" value="Genomic_DNA"/>
</dbReference>
<keyword evidence="1" id="KW-0732">Signal</keyword>
<protein>
    <recommendedName>
        <fullName evidence="3">DUF4038 domain-containing protein</fullName>
    </recommendedName>
</protein>
<proteinExistence type="predicted"/>
<dbReference type="AlphaFoldDB" id="A0AB39YLT4"/>